<dbReference type="InterPro" id="IPR012347">
    <property type="entry name" value="Ferritin-like"/>
</dbReference>
<feature type="domain" description="DUF305" evidence="2">
    <location>
        <begin position="29"/>
        <end position="109"/>
    </location>
</feature>
<dbReference type="PANTHER" id="PTHR36933:SF1">
    <property type="entry name" value="SLL0788 PROTEIN"/>
    <property type="match status" value="1"/>
</dbReference>
<dbReference type="Pfam" id="PF03713">
    <property type="entry name" value="DUF305"/>
    <property type="match status" value="1"/>
</dbReference>
<dbReference type="PANTHER" id="PTHR36933">
    <property type="entry name" value="SLL0788 PROTEIN"/>
    <property type="match status" value="1"/>
</dbReference>
<dbReference type="RefSeq" id="WP_282586834.1">
    <property type="nucleotide sequence ID" value="NZ_JAMOIM010000015.1"/>
</dbReference>
<keyword evidence="4" id="KW-1185">Reference proteome</keyword>
<comment type="caution">
    <text evidence="3">The sequence shown here is derived from an EMBL/GenBank/DDBJ whole genome shotgun (WGS) entry which is preliminary data.</text>
</comment>
<feature type="chain" id="PRO_5041259210" evidence="1">
    <location>
        <begin position="22"/>
        <end position="112"/>
    </location>
</feature>
<organism evidence="3 4">
    <name type="scientific">Lichenifustis flavocetrariae</name>
    <dbReference type="NCBI Taxonomy" id="2949735"/>
    <lineage>
        <taxon>Bacteria</taxon>
        <taxon>Pseudomonadati</taxon>
        <taxon>Pseudomonadota</taxon>
        <taxon>Alphaproteobacteria</taxon>
        <taxon>Hyphomicrobiales</taxon>
        <taxon>Lichenihabitantaceae</taxon>
        <taxon>Lichenifustis</taxon>
    </lineage>
</organism>
<dbReference type="EMBL" id="JAMOIM010000015">
    <property type="protein sequence ID" value="MCW6510461.1"/>
    <property type="molecule type" value="Genomic_DNA"/>
</dbReference>
<feature type="signal peptide" evidence="1">
    <location>
        <begin position="1"/>
        <end position="21"/>
    </location>
</feature>
<evidence type="ECO:0000313" key="4">
    <source>
        <dbReference type="Proteomes" id="UP001165667"/>
    </source>
</evidence>
<keyword evidence="1" id="KW-0732">Signal</keyword>
<sequence length="112" mass="11932">MIRAAMVAASVFVGATSFVSAAEMVMGHRASPADRANKTAMDAMMKGMMVKPSGNPDKDFAAMMIPHHQGAIAMAQVELKYGQDPTLRALATNVVAAQEKEITQMKAWLAAH</sequence>
<reference evidence="3" key="1">
    <citation type="submission" date="2022-05" db="EMBL/GenBank/DDBJ databases">
        <authorList>
            <person name="Pankratov T."/>
        </authorList>
    </citation>
    <scope>NUCLEOTIDE SEQUENCE</scope>
    <source>
        <strain evidence="3">BP6-180914</strain>
    </source>
</reference>
<dbReference type="InterPro" id="IPR005183">
    <property type="entry name" value="DUF305_CopM-like"/>
</dbReference>
<dbReference type="Proteomes" id="UP001165667">
    <property type="component" value="Unassembled WGS sequence"/>
</dbReference>
<evidence type="ECO:0000313" key="3">
    <source>
        <dbReference type="EMBL" id="MCW6510461.1"/>
    </source>
</evidence>
<protein>
    <submittedName>
        <fullName evidence="3">DUF305 domain-containing protein</fullName>
    </submittedName>
</protein>
<gene>
    <name evidence="3" type="ORF">M8523_20800</name>
</gene>
<dbReference type="Gene3D" id="1.20.1260.10">
    <property type="match status" value="1"/>
</dbReference>
<evidence type="ECO:0000259" key="2">
    <source>
        <dbReference type="Pfam" id="PF03713"/>
    </source>
</evidence>
<evidence type="ECO:0000256" key="1">
    <source>
        <dbReference type="SAM" id="SignalP"/>
    </source>
</evidence>
<proteinExistence type="predicted"/>
<dbReference type="AlphaFoldDB" id="A0AA41YXN1"/>
<name>A0AA41YXN1_9HYPH</name>
<accession>A0AA41YXN1</accession>